<feature type="compositionally biased region" description="Polar residues" evidence="1">
    <location>
        <begin position="15"/>
        <end position="25"/>
    </location>
</feature>
<comment type="caution">
    <text evidence="2">The sequence shown here is derived from an EMBL/GenBank/DDBJ whole genome shotgun (WGS) entry which is preliminary data.</text>
</comment>
<evidence type="ECO:0000313" key="3">
    <source>
        <dbReference type="Proteomes" id="UP000024635"/>
    </source>
</evidence>
<dbReference type="EMBL" id="JARK01000054">
    <property type="protein sequence ID" value="EYC44650.1"/>
    <property type="molecule type" value="Genomic_DNA"/>
</dbReference>
<feature type="region of interest" description="Disordered" evidence="1">
    <location>
        <begin position="1"/>
        <end position="49"/>
    </location>
</feature>
<accession>A0A016WYC4</accession>
<protein>
    <submittedName>
        <fullName evidence="2">Uncharacterized protein</fullName>
    </submittedName>
</protein>
<dbReference type="AlphaFoldDB" id="A0A016WYC4"/>
<reference evidence="3" key="1">
    <citation type="journal article" date="2015" name="Nat. Genet.">
        <title>The genome and transcriptome of the zoonotic hookworm Ancylostoma ceylanicum identify infection-specific gene families.</title>
        <authorList>
            <person name="Schwarz E.M."/>
            <person name="Hu Y."/>
            <person name="Antoshechkin I."/>
            <person name="Miller M.M."/>
            <person name="Sternberg P.W."/>
            <person name="Aroian R.V."/>
        </authorList>
    </citation>
    <scope>NUCLEOTIDE SEQUENCE</scope>
    <source>
        <strain evidence="3">HY135</strain>
    </source>
</reference>
<sequence>MGHLCQPNHHHLLKPTTTKNFSQPAPSEGDEKCPTKNRRNKVGSPVSAA</sequence>
<keyword evidence="3" id="KW-1185">Reference proteome</keyword>
<evidence type="ECO:0000313" key="2">
    <source>
        <dbReference type="EMBL" id="EYC44650.1"/>
    </source>
</evidence>
<evidence type="ECO:0000256" key="1">
    <source>
        <dbReference type="SAM" id="MobiDB-lite"/>
    </source>
</evidence>
<gene>
    <name evidence="2" type="primary">Acey_s0454.g1728</name>
    <name evidence="2" type="ORF">Y032_0454g1728</name>
</gene>
<dbReference type="Proteomes" id="UP000024635">
    <property type="component" value="Unassembled WGS sequence"/>
</dbReference>
<name>A0A016WYC4_9BILA</name>
<feature type="non-terminal residue" evidence="2">
    <location>
        <position position="49"/>
    </location>
</feature>
<organism evidence="2 3">
    <name type="scientific">Ancylostoma ceylanicum</name>
    <dbReference type="NCBI Taxonomy" id="53326"/>
    <lineage>
        <taxon>Eukaryota</taxon>
        <taxon>Metazoa</taxon>
        <taxon>Ecdysozoa</taxon>
        <taxon>Nematoda</taxon>
        <taxon>Chromadorea</taxon>
        <taxon>Rhabditida</taxon>
        <taxon>Rhabditina</taxon>
        <taxon>Rhabditomorpha</taxon>
        <taxon>Strongyloidea</taxon>
        <taxon>Ancylostomatidae</taxon>
        <taxon>Ancylostomatinae</taxon>
        <taxon>Ancylostoma</taxon>
    </lineage>
</organism>
<proteinExistence type="predicted"/>